<organism evidence="3 4">
    <name type="scientific">Metabacillus niabensis</name>
    <dbReference type="NCBI Taxonomy" id="324854"/>
    <lineage>
        <taxon>Bacteria</taxon>
        <taxon>Bacillati</taxon>
        <taxon>Bacillota</taxon>
        <taxon>Bacilli</taxon>
        <taxon>Bacillales</taxon>
        <taxon>Bacillaceae</taxon>
        <taxon>Metabacillus</taxon>
    </lineage>
</organism>
<dbReference type="RefSeq" id="WP_174879745.1">
    <property type="nucleotide sequence ID" value="NZ_CADEPK010000051.1"/>
</dbReference>
<protein>
    <submittedName>
        <fullName evidence="3">Phage shock protein A</fullName>
    </submittedName>
</protein>
<evidence type="ECO:0000256" key="1">
    <source>
        <dbReference type="ARBA" id="ARBA00043985"/>
    </source>
</evidence>
<name>A0ABT9Z069_9BACI</name>
<proteinExistence type="inferred from homology"/>
<keyword evidence="2" id="KW-0175">Coiled coil</keyword>
<sequence>MGIFKRVKRIAVADMNSTLDKLEEPISMVKQYIRELEGEIEKAQSALAKQLYFEQKHEEHIEQVQKMIADRKRQQQLAIDKNNDEMAKLAIQDRLENEKKLEVLKQQLIRIKNQTEQLKAQVIKLRDAYTDLQNRKAILYSRANTAKTTNRINQTLASSQSKNIINGFARMEDKVLRMEAHAYAYDYVNETELQSAKTFSPEVEEEFMKAKEATAANQ</sequence>
<gene>
    <name evidence="3" type="ORF">J2S02_001764</name>
</gene>
<reference evidence="3 4" key="1">
    <citation type="submission" date="2023-07" db="EMBL/GenBank/DDBJ databases">
        <title>Genomic Encyclopedia of Type Strains, Phase IV (KMG-IV): sequencing the most valuable type-strain genomes for metagenomic binning, comparative biology and taxonomic classification.</title>
        <authorList>
            <person name="Goeker M."/>
        </authorList>
    </citation>
    <scope>NUCLEOTIDE SEQUENCE [LARGE SCALE GENOMIC DNA]</scope>
    <source>
        <strain evidence="3 4">DSM 17723</strain>
    </source>
</reference>
<evidence type="ECO:0000256" key="2">
    <source>
        <dbReference type="SAM" id="Coils"/>
    </source>
</evidence>
<dbReference type="Pfam" id="PF04012">
    <property type="entry name" value="PspA_IM30"/>
    <property type="match status" value="1"/>
</dbReference>
<comment type="similarity">
    <text evidence="1">Belongs to the PspA/Vipp/IM30 family.</text>
</comment>
<dbReference type="PANTHER" id="PTHR31088:SF6">
    <property type="entry name" value="PHAGE SHOCK PROTEIN A"/>
    <property type="match status" value="1"/>
</dbReference>
<comment type="caution">
    <text evidence="3">The sequence shown here is derived from an EMBL/GenBank/DDBJ whole genome shotgun (WGS) entry which is preliminary data.</text>
</comment>
<dbReference type="Proteomes" id="UP001232245">
    <property type="component" value="Unassembled WGS sequence"/>
</dbReference>
<keyword evidence="4" id="KW-1185">Reference proteome</keyword>
<dbReference type="EMBL" id="JAUSTZ010000003">
    <property type="protein sequence ID" value="MDQ0225420.1"/>
    <property type="molecule type" value="Genomic_DNA"/>
</dbReference>
<evidence type="ECO:0000313" key="4">
    <source>
        <dbReference type="Proteomes" id="UP001232245"/>
    </source>
</evidence>
<dbReference type="InterPro" id="IPR007157">
    <property type="entry name" value="PspA_VIPP1"/>
</dbReference>
<accession>A0ABT9Z069</accession>
<dbReference type="PANTHER" id="PTHR31088">
    <property type="entry name" value="MEMBRANE-ASSOCIATED PROTEIN VIPP1, CHLOROPLASTIC"/>
    <property type="match status" value="1"/>
</dbReference>
<evidence type="ECO:0000313" key="3">
    <source>
        <dbReference type="EMBL" id="MDQ0225420.1"/>
    </source>
</evidence>
<feature type="coiled-coil region" evidence="2">
    <location>
        <begin position="94"/>
        <end position="135"/>
    </location>
</feature>